<evidence type="ECO:0000313" key="3">
    <source>
        <dbReference type="EMBL" id="KAK0482901.1"/>
    </source>
</evidence>
<keyword evidence="4" id="KW-1185">Reference proteome</keyword>
<feature type="non-terminal residue" evidence="3">
    <location>
        <position position="1"/>
    </location>
</feature>
<evidence type="ECO:0000313" key="4">
    <source>
        <dbReference type="Proteomes" id="UP001175228"/>
    </source>
</evidence>
<evidence type="ECO:0000256" key="1">
    <source>
        <dbReference type="SAM" id="Phobius"/>
    </source>
</evidence>
<feature type="transmembrane region" description="Helical" evidence="1">
    <location>
        <begin position="124"/>
        <end position="148"/>
    </location>
</feature>
<accession>A0AA39PFN9</accession>
<organism evidence="3 4">
    <name type="scientific">Armillaria luteobubalina</name>
    <dbReference type="NCBI Taxonomy" id="153913"/>
    <lineage>
        <taxon>Eukaryota</taxon>
        <taxon>Fungi</taxon>
        <taxon>Dikarya</taxon>
        <taxon>Basidiomycota</taxon>
        <taxon>Agaricomycotina</taxon>
        <taxon>Agaricomycetes</taxon>
        <taxon>Agaricomycetidae</taxon>
        <taxon>Agaricales</taxon>
        <taxon>Marasmiineae</taxon>
        <taxon>Physalacriaceae</taxon>
        <taxon>Armillaria</taxon>
    </lineage>
</organism>
<sequence>SQGIPGDFQAYKPSLPFTEGYPNSSVWDAYSDGIQNYDTNMLILSHVPEALLFMCILYAGLFSVIVTTFIIEYSENLEPDYQQMMALLLFDQINIQCTLANGTLLDNITTSNTDPTTQFTPNSIHVMSLGMLWTSLALSILTAFLSILV</sequence>
<feature type="transmembrane region" description="Helical" evidence="1">
    <location>
        <begin position="50"/>
        <end position="71"/>
    </location>
</feature>
<keyword evidence="1" id="KW-0472">Membrane</keyword>
<name>A0AA39PFN9_9AGAR</name>
<dbReference type="Proteomes" id="UP001175228">
    <property type="component" value="Unassembled WGS sequence"/>
</dbReference>
<gene>
    <name evidence="3" type="ORF">EDD18DRAFT_1049551</name>
</gene>
<dbReference type="InterPro" id="IPR045338">
    <property type="entry name" value="DUF6535"/>
</dbReference>
<reference evidence="3" key="1">
    <citation type="submission" date="2023-06" db="EMBL/GenBank/DDBJ databases">
        <authorList>
            <consortium name="Lawrence Berkeley National Laboratory"/>
            <person name="Ahrendt S."/>
            <person name="Sahu N."/>
            <person name="Indic B."/>
            <person name="Wong-Bajracharya J."/>
            <person name="Merenyi Z."/>
            <person name="Ke H.-M."/>
            <person name="Monk M."/>
            <person name="Kocsube S."/>
            <person name="Drula E."/>
            <person name="Lipzen A."/>
            <person name="Balint B."/>
            <person name="Henrissat B."/>
            <person name="Andreopoulos B."/>
            <person name="Martin F.M."/>
            <person name="Harder C.B."/>
            <person name="Rigling D."/>
            <person name="Ford K.L."/>
            <person name="Foster G.D."/>
            <person name="Pangilinan J."/>
            <person name="Papanicolaou A."/>
            <person name="Barry K."/>
            <person name="LaButti K."/>
            <person name="Viragh M."/>
            <person name="Koriabine M."/>
            <person name="Yan M."/>
            <person name="Riley R."/>
            <person name="Champramary S."/>
            <person name="Plett K.L."/>
            <person name="Tsai I.J."/>
            <person name="Slot J."/>
            <person name="Sipos G."/>
            <person name="Plett J."/>
            <person name="Nagy L.G."/>
            <person name="Grigoriev I.V."/>
        </authorList>
    </citation>
    <scope>NUCLEOTIDE SEQUENCE</scope>
    <source>
        <strain evidence="3">HWK02</strain>
    </source>
</reference>
<comment type="caution">
    <text evidence="3">The sequence shown here is derived from an EMBL/GenBank/DDBJ whole genome shotgun (WGS) entry which is preliminary data.</text>
</comment>
<keyword evidence="1" id="KW-1133">Transmembrane helix</keyword>
<dbReference type="Pfam" id="PF20153">
    <property type="entry name" value="DUF6535"/>
    <property type="match status" value="1"/>
</dbReference>
<keyword evidence="1" id="KW-0812">Transmembrane</keyword>
<feature type="domain" description="DUF6535" evidence="2">
    <location>
        <begin position="27"/>
        <end position="149"/>
    </location>
</feature>
<proteinExistence type="predicted"/>
<dbReference type="AlphaFoldDB" id="A0AA39PFN9"/>
<protein>
    <recommendedName>
        <fullName evidence="2">DUF6535 domain-containing protein</fullName>
    </recommendedName>
</protein>
<dbReference type="EMBL" id="JAUEPU010000063">
    <property type="protein sequence ID" value="KAK0482901.1"/>
    <property type="molecule type" value="Genomic_DNA"/>
</dbReference>
<feature type="non-terminal residue" evidence="3">
    <location>
        <position position="149"/>
    </location>
</feature>
<evidence type="ECO:0000259" key="2">
    <source>
        <dbReference type="Pfam" id="PF20153"/>
    </source>
</evidence>